<dbReference type="RefSeq" id="WP_160615833.1">
    <property type="nucleotide sequence ID" value="NZ_WTYR01000001.1"/>
</dbReference>
<feature type="signal peptide" evidence="1">
    <location>
        <begin position="1"/>
        <end position="23"/>
    </location>
</feature>
<keyword evidence="5" id="KW-1185">Reference proteome</keyword>
<dbReference type="Gene3D" id="3.10.450.50">
    <property type="match status" value="1"/>
</dbReference>
<dbReference type="PANTHER" id="PTHR43283">
    <property type="entry name" value="BETA-LACTAMASE-RELATED"/>
    <property type="match status" value="1"/>
</dbReference>
<dbReference type="OrthoDB" id="9804448at2"/>
<sequence>MIGKVGSLIATGALLALAAPTLAQELSTEDIEAAVLTMDDVVFDQGFNRCNIPAVEAVLSDDLEFYHDVGGIQDRDAFLKAFTSNICGDNPLKPIRRIVPDTQRVFPLYADGVLYGAIQEGDHNFYERADDGTETLAGSAAFTTMWLLEGEAWKMHRVLSYDHSGAESAGYRSPLFENELHIEAAMEMLDIPSMAFARIKGGQIQQIRVFGELSDGVAAPLDTIYNIASLTKPVTAMTTLKLVDAGLFDLDEPLMRYYVDPDVADAPELRVLTARHVLTHRTGFPNWRYLADDNVLRFQFQPGARTQYSGEGMEYLRRALKAKFGKTLEVLAQEQLFGPLGMKDTHFTFADGVDRSRYAQPHDSDGEPLDGETHTQANAADNLLTSARDYATFMVYVMDGMDLSPELARAMVTPVASEEDGIPFGLGWQIIQNLDGGGYALQHTGADVGARSIAVMYPETGDGILLLSNSANTGDLWAKLISESVQPGGETVLRRNLGN</sequence>
<keyword evidence="4" id="KW-0378">Hydrolase</keyword>
<dbReference type="Gene3D" id="3.40.710.10">
    <property type="entry name" value="DD-peptidase/beta-lactamase superfamily"/>
    <property type="match status" value="1"/>
</dbReference>
<accession>A0A6I4U3Z6</accession>
<dbReference type="InterPro" id="IPR001466">
    <property type="entry name" value="Beta-lactam-related"/>
</dbReference>
<dbReference type="InterPro" id="IPR032710">
    <property type="entry name" value="NTF2-like_dom_sf"/>
</dbReference>
<dbReference type="InterPro" id="IPR027843">
    <property type="entry name" value="DUF4440"/>
</dbReference>
<keyword evidence="1" id="KW-0732">Signal</keyword>
<evidence type="ECO:0000313" key="4">
    <source>
        <dbReference type="EMBL" id="MXP09192.1"/>
    </source>
</evidence>
<comment type="caution">
    <text evidence="4">The sequence shown here is derived from an EMBL/GenBank/DDBJ whole genome shotgun (WGS) entry which is preliminary data.</text>
</comment>
<evidence type="ECO:0000313" key="5">
    <source>
        <dbReference type="Proteomes" id="UP000429229"/>
    </source>
</evidence>
<dbReference type="Pfam" id="PF00144">
    <property type="entry name" value="Beta-lactamase"/>
    <property type="match status" value="1"/>
</dbReference>
<protein>
    <submittedName>
        <fullName evidence="4">Serine hydrolase</fullName>
    </submittedName>
</protein>
<feature type="domain" description="Beta-lactamase-related" evidence="2">
    <location>
        <begin position="181"/>
        <end position="473"/>
    </location>
</feature>
<dbReference type="SUPFAM" id="SSF56601">
    <property type="entry name" value="beta-lactamase/transpeptidase-like"/>
    <property type="match status" value="1"/>
</dbReference>
<feature type="domain" description="DUF4440" evidence="3">
    <location>
        <begin position="45"/>
        <end position="155"/>
    </location>
</feature>
<reference evidence="4 5" key="1">
    <citation type="submission" date="2019-12" db="EMBL/GenBank/DDBJ databases">
        <title>Genomic-based taxomic classification of the family Erythrobacteraceae.</title>
        <authorList>
            <person name="Xu L."/>
        </authorList>
    </citation>
    <scope>NUCLEOTIDE SEQUENCE [LARGE SCALE GENOMIC DNA]</scope>
    <source>
        <strain evidence="4 5">LMG 29519</strain>
    </source>
</reference>
<dbReference type="AlphaFoldDB" id="A0A6I4U3Z6"/>
<dbReference type="InterPro" id="IPR050789">
    <property type="entry name" value="Diverse_Enzym_Activities"/>
</dbReference>
<proteinExistence type="predicted"/>
<dbReference type="Pfam" id="PF14534">
    <property type="entry name" value="DUF4440"/>
    <property type="match status" value="1"/>
</dbReference>
<name>A0A6I4U3Z6_9SPHN</name>
<dbReference type="GO" id="GO:0016787">
    <property type="term" value="F:hydrolase activity"/>
    <property type="evidence" value="ECO:0007669"/>
    <property type="project" value="UniProtKB-KW"/>
</dbReference>
<gene>
    <name evidence="4" type="ORF">GRI68_03250</name>
</gene>
<dbReference type="InterPro" id="IPR012338">
    <property type="entry name" value="Beta-lactam/transpept-like"/>
</dbReference>
<dbReference type="EMBL" id="WTYR01000001">
    <property type="protein sequence ID" value="MXP09192.1"/>
    <property type="molecule type" value="Genomic_DNA"/>
</dbReference>
<evidence type="ECO:0000256" key="1">
    <source>
        <dbReference type="SAM" id="SignalP"/>
    </source>
</evidence>
<organism evidence="4 5">
    <name type="scientific">Alteriqipengyuania halimionae</name>
    <dbReference type="NCBI Taxonomy" id="1926630"/>
    <lineage>
        <taxon>Bacteria</taxon>
        <taxon>Pseudomonadati</taxon>
        <taxon>Pseudomonadota</taxon>
        <taxon>Alphaproteobacteria</taxon>
        <taxon>Sphingomonadales</taxon>
        <taxon>Erythrobacteraceae</taxon>
        <taxon>Alteriqipengyuania</taxon>
    </lineage>
</organism>
<dbReference type="SUPFAM" id="SSF54427">
    <property type="entry name" value="NTF2-like"/>
    <property type="match status" value="1"/>
</dbReference>
<dbReference type="PANTHER" id="PTHR43283:SF18">
    <property type="match status" value="1"/>
</dbReference>
<feature type="chain" id="PRO_5026146304" evidence="1">
    <location>
        <begin position="24"/>
        <end position="499"/>
    </location>
</feature>
<evidence type="ECO:0000259" key="2">
    <source>
        <dbReference type="Pfam" id="PF00144"/>
    </source>
</evidence>
<dbReference type="Proteomes" id="UP000429229">
    <property type="component" value="Unassembled WGS sequence"/>
</dbReference>
<evidence type="ECO:0000259" key="3">
    <source>
        <dbReference type="Pfam" id="PF14534"/>
    </source>
</evidence>